<reference evidence="1" key="1">
    <citation type="submission" date="2021-02" db="EMBL/GenBank/DDBJ databases">
        <authorList>
            <person name="Nowell W R."/>
        </authorList>
    </citation>
    <scope>NUCLEOTIDE SEQUENCE</scope>
</reference>
<sequence length="95" mass="10773">MIALTSMIETNIAHLTTCFKAVAYLSMLSTELGDDLITDPFASIRLRRRPSQASIKTISSKHSNLNHSDHVDLDQLDDKYKQLSAQINHDMMELR</sequence>
<protein>
    <submittedName>
        <fullName evidence="1">Uncharacterized protein</fullName>
    </submittedName>
</protein>
<name>A0A815TS37_ADIRI</name>
<evidence type="ECO:0000313" key="2">
    <source>
        <dbReference type="Proteomes" id="UP000663852"/>
    </source>
</evidence>
<dbReference type="EMBL" id="CAJNOJ010000663">
    <property type="protein sequence ID" value="CAF1505946.1"/>
    <property type="molecule type" value="Genomic_DNA"/>
</dbReference>
<proteinExistence type="predicted"/>
<gene>
    <name evidence="1" type="ORF">EDS130_LOCUS42931</name>
</gene>
<dbReference type="AlphaFoldDB" id="A0A815TS37"/>
<evidence type="ECO:0000313" key="1">
    <source>
        <dbReference type="EMBL" id="CAF1505946.1"/>
    </source>
</evidence>
<organism evidence="1 2">
    <name type="scientific">Adineta ricciae</name>
    <name type="common">Rotifer</name>
    <dbReference type="NCBI Taxonomy" id="249248"/>
    <lineage>
        <taxon>Eukaryota</taxon>
        <taxon>Metazoa</taxon>
        <taxon>Spiralia</taxon>
        <taxon>Gnathifera</taxon>
        <taxon>Rotifera</taxon>
        <taxon>Eurotatoria</taxon>
        <taxon>Bdelloidea</taxon>
        <taxon>Adinetida</taxon>
        <taxon>Adinetidae</taxon>
        <taxon>Adineta</taxon>
    </lineage>
</organism>
<dbReference type="Proteomes" id="UP000663852">
    <property type="component" value="Unassembled WGS sequence"/>
</dbReference>
<comment type="caution">
    <text evidence="1">The sequence shown here is derived from an EMBL/GenBank/DDBJ whole genome shotgun (WGS) entry which is preliminary data.</text>
</comment>
<accession>A0A815TS37</accession>